<feature type="region of interest" description="Disordered" evidence="1">
    <location>
        <begin position="1"/>
        <end position="28"/>
    </location>
</feature>
<sequence length="108" mass="11550">MTDMHADPTDDDSSVVARTGDKRPPLPIRISFGSQAMATTLHLWDEAAGADRVTLERVAAGLRDLSPHGISDHPQREVDGVIARWRAASGSAGDIIDSRTTRNAGDMS</sequence>
<proteinExistence type="predicted"/>
<evidence type="ECO:0000313" key="2">
    <source>
        <dbReference type="EMBL" id="MFI2232538.1"/>
    </source>
</evidence>
<reference evidence="2 3" key="1">
    <citation type="submission" date="2024-10" db="EMBL/GenBank/DDBJ databases">
        <title>The Natural Products Discovery Center: Release of the First 8490 Sequenced Strains for Exploring Actinobacteria Biosynthetic Diversity.</title>
        <authorList>
            <person name="Kalkreuter E."/>
            <person name="Kautsar S.A."/>
            <person name="Yang D."/>
            <person name="Bader C.D."/>
            <person name="Teijaro C.N."/>
            <person name="Fluegel L."/>
            <person name="Davis C.M."/>
            <person name="Simpson J.R."/>
            <person name="Lauterbach L."/>
            <person name="Steele A.D."/>
            <person name="Gui C."/>
            <person name="Meng S."/>
            <person name="Li G."/>
            <person name="Viehrig K."/>
            <person name="Ye F."/>
            <person name="Su P."/>
            <person name="Kiefer A.F."/>
            <person name="Nichols A."/>
            <person name="Cepeda A.J."/>
            <person name="Yan W."/>
            <person name="Fan B."/>
            <person name="Jiang Y."/>
            <person name="Adhikari A."/>
            <person name="Zheng C.-J."/>
            <person name="Schuster L."/>
            <person name="Cowan T.M."/>
            <person name="Smanski M.J."/>
            <person name="Chevrette M.G."/>
            <person name="De Carvalho L.P.S."/>
            <person name="Shen B."/>
        </authorList>
    </citation>
    <scope>NUCLEOTIDE SEQUENCE [LARGE SCALE GENOMIC DNA]</scope>
    <source>
        <strain evidence="2 3">NPDC019377</strain>
    </source>
</reference>
<gene>
    <name evidence="2" type="ORF">ACH49Z_22060</name>
</gene>
<protein>
    <submittedName>
        <fullName evidence="2">Uncharacterized protein</fullName>
    </submittedName>
</protein>
<name>A0ABW7W147_9NOCA</name>
<organism evidence="2 3">
    <name type="scientific">Nocardia testacea</name>
    <dbReference type="NCBI Taxonomy" id="248551"/>
    <lineage>
        <taxon>Bacteria</taxon>
        <taxon>Bacillati</taxon>
        <taxon>Actinomycetota</taxon>
        <taxon>Actinomycetes</taxon>
        <taxon>Mycobacteriales</taxon>
        <taxon>Nocardiaceae</taxon>
        <taxon>Nocardia</taxon>
    </lineage>
</organism>
<evidence type="ECO:0000256" key="1">
    <source>
        <dbReference type="SAM" id="MobiDB-lite"/>
    </source>
</evidence>
<keyword evidence="3" id="KW-1185">Reference proteome</keyword>
<dbReference type="RefSeq" id="WP_397064265.1">
    <property type="nucleotide sequence ID" value="NZ_JBIRYL010000007.1"/>
</dbReference>
<comment type="caution">
    <text evidence="2">The sequence shown here is derived from an EMBL/GenBank/DDBJ whole genome shotgun (WGS) entry which is preliminary data.</text>
</comment>
<accession>A0ABW7W147</accession>
<dbReference type="Proteomes" id="UP001611494">
    <property type="component" value="Unassembled WGS sequence"/>
</dbReference>
<evidence type="ECO:0000313" key="3">
    <source>
        <dbReference type="Proteomes" id="UP001611494"/>
    </source>
</evidence>
<dbReference type="EMBL" id="JBIRYL010000007">
    <property type="protein sequence ID" value="MFI2232538.1"/>
    <property type="molecule type" value="Genomic_DNA"/>
</dbReference>